<feature type="non-terminal residue" evidence="1">
    <location>
        <position position="1"/>
    </location>
</feature>
<gene>
    <name evidence="1" type="ORF">S06H3_30443</name>
</gene>
<organism evidence="1">
    <name type="scientific">marine sediment metagenome</name>
    <dbReference type="NCBI Taxonomy" id="412755"/>
    <lineage>
        <taxon>unclassified sequences</taxon>
        <taxon>metagenomes</taxon>
        <taxon>ecological metagenomes</taxon>
    </lineage>
</organism>
<evidence type="ECO:0008006" key="2">
    <source>
        <dbReference type="Google" id="ProtNLM"/>
    </source>
</evidence>
<dbReference type="EMBL" id="BARV01017931">
    <property type="protein sequence ID" value="GAI28940.1"/>
    <property type="molecule type" value="Genomic_DNA"/>
</dbReference>
<accession>X1NQ70</accession>
<proteinExistence type="predicted"/>
<dbReference type="AlphaFoldDB" id="X1NQ70"/>
<evidence type="ECO:0000313" key="1">
    <source>
        <dbReference type="EMBL" id="GAI28940.1"/>
    </source>
</evidence>
<reference evidence="1" key="1">
    <citation type="journal article" date="2014" name="Front. Microbiol.">
        <title>High frequency of phylogenetically diverse reductive dehalogenase-homologous genes in deep subseafloor sedimentary metagenomes.</title>
        <authorList>
            <person name="Kawai M."/>
            <person name="Futagami T."/>
            <person name="Toyoda A."/>
            <person name="Takaki Y."/>
            <person name="Nishi S."/>
            <person name="Hori S."/>
            <person name="Arai W."/>
            <person name="Tsubouchi T."/>
            <person name="Morono Y."/>
            <person name="Uchiyama I."/>
            <person name="Ito T."/>
            <person name="Fujiyama A."/>
            <person name="Inagaki F."/>
            <person name="Takami H."/>
        </authorList>
    </citation>
    <scope>NUCLEOTIDE SEQUENCE</scope>
    <source>
        <strain evidence="1">Expedition CK06-06</strain>
    </source>
</reference>
<protein>
    <recommendedName>
        <fullName evidence="2">Terminase large subunit gp17-like C-terminal domain-containing protein</fullName>
    </recommendedName>
</protein>
<sequence>THDLKNKPQYHYKILNHAISDDFSYIEEWEGSKKPKRPRRISLWKAEWSKKRLIKEGFEERGSLDFNRAFRHLAMESKMFPFTQGLIASTVKMDEDSQLSDLEAAPDWPRFTGMDLGAAKKKRSQTAIFTLALEPEGLTRWPVDIRAGHWSGPDSARELLKVYKKEQPFAIFVENNAYQSTLAEWIGELEGGGELPIYGFYTGGQKFDLELGLPGMALQMEKKLWKIPDLRHGPSCRCEVCQFRDELANYPIGTSDLLMASWLAERAAKREGAEPGLRFIG</sequence>
<comment type="caution">
    <text evidence="1">The sequence shown here is derived from an EMBL/GenBank/DDBJ whole genome shotgun (WGS) entry which is preliminary data.</text>
</comment>
<name>X1NQ70_9ZZZZ</name>
<feature type="non-terminal residue" evidence="1">
    <location>
        <position position="281"/>
    </location>
</feature>
<dbReference type="Gene3D" id="3.30.420.240">
    <property type="match status" value="1"/>
</dbReference>